<evidence type="ECO:0000313" key="3">
    <source>
        <dbReference type="Proteomes" id="UP000030745"/>
    </source>
</evidence>
<keyword evidence="3" id="KW-1185">Reference proteome</keyword>
<organism evidence="2 3">
    <name type="scientific">Saprolegnia parasitica (strain CBS 223.65)</name>
    <dbReference type="NCBI Taxonomy" id="695850"/>
    <lineage>
        <taxon>Eukaryota</taxon>
        <taxon>Sar</taxon>
        <taxon>Stramenopiles</taxon>
        <taxon>Oomycota</taxon>
        <taxon>Saprolegniomycetes</taxon>
        <taxon>Saprolegniales</taxon>
        <taxon>Saprolegniaceae</taxon>
        <taxon>Saprolegnia</taxon>
    </lineage>
</organism>
<protein>
    <submittedName>
        <fullName evidence="2">Uncharacterized protein</fullName>
    </submittedName>
</protein>
<gene>
    <name evidence="2" type="ORF">SPRG_07072</name>
</gene>
<keyword evidence="1" id="KW-0175">Coiled coil</keyword>
<dbReference type="GeneID" id="24129378"/>
<dbReference type="Proteomes" id="UP000030745">
    <property type="component" value="Unassembled WGS sequence"/>
</dbReference>
<dbReference type="EMBL" id="KK583217">
    <property type="protein sequence ID" value="KDO27483.1"/>
    <property type="molecule type" value="Genomic_DNA"/>
</dbReference>
<name>A0A067CAE8_SAPPC</name>
<accession>A0A067CAE8</accession>
<evidence type="ECO:0000256" key="1">
    <source>
        <dbReference type="SAM" id="Coils"/>
    </source>
</evidence>
<dbReference type="OrthoDB" id="10576556at2759"/>
<dbReference type="KEGG" id="spar:SPRG_07072"/>
<dbReference type="VEuPathDB" id="FungiDB:SPRG_07072"/>
<dbReference type="RefSeq" id="XP_012201919.1">
    <property type="nucleotide sequence ID" value="XM_012346529.1"/>
</dbReference>
<evidence type="ECO:0000313" key="2">
    <source>
        <dbReference type="EMBL" id="KDO27483.1"/>
    </source>
</evidence>
<dbReference type="AlphaFoldDB" id="A0A067CAE8"/>
<proteinExistence type="predicted"/>
<sequence>MASPTEEMSTEETHLDTDACCGQRTRVLVTQLQAARDECTAMKTALHQAVAAQAAIVAASWIAQSDLRDEMQRRLLTDRRRGAEVATKHAQELRVLQRELNQVAGELEGVLANHAASVFAYNELFASTVAGHEVKSLEAAESLEVLWCDEQDMSRDDRAK</sequence>
<feature type="coiled-coil region" evidence="1">
    <location>
        <begin position="86"/>
        <end position="113"/>
    </location>
</feature>
<reference evidence="2 3" key="1">
    <citation type="journal article" date="2013" name="PLoS Genet.">
        <title>Distinctive expansion of potential virulence genes in the genome of the oomycete fish pathogen Saprolegnia parasitica.</title>
        <authorList>
            <person name="Jiang R.H."/>
            <person name="de Bruijn I."/>
            <person name="Haas B.J."/>
            <person name="Belmonte R."/>
            <person name="Lobach L."/>
            <person name="Christie J."/>
            <person name="van den Ackerveken G."/>
            <person name="Bottin A."/>
            <person name="Bulone V."/>
            <person name="Diaz-Moreno S.M."/>
            <person name="Dumas B."/>
            <person name="Fan L."/>
            <person name="Gaulin E."/>
            <person name="Govers F."/>
            <person name="Grenville-Briggs L.J."/>
            <person name="Horner N.R."/>
            <person name="Levin J.Z."/>
            <person name="Mammella M."/>
            <person name="Meijer H.J."/>
            <person name="Morris P."/>
            <person name="Nusbaum C."/>
            <person name="Oome S."/>
            <person name="Phillips A.J."/>
            <person name="van Rooyen D."/>
            <person name="Rzeszutek E."/>
            <person name="Saraiva M."/>
            <person name="Secombes C.J."/>
            <person name="Seidl M.F."/>
            <person name="Snel B."/>
            <person name="Stassen J.H."/>
            <person name="Sykes S."/>
            <person name="Tripathy S."/>
            <person name="van den Berg H."/>
            <person name="Vega-Arreguin J.C."/>
            <person name="Wawra S."/>
            <person name="Young S.K."/>
            <person name="Zeng Q."/>
            <person name="Dieguez-Uribeondo J."/>
            <person name="Russ C."/>
            <person name="Tyler B.M."/>
            <person name="van West P."/>
        </authorList>
    </citation>
    <scope>NUCLEOTIDE SEQUENCE [LARGE SCALE GENOMIC DNA]</scope>
    <source>
        <strain evidence="2 3">CBS 223.65</strain>
    </source>
</reference>